<dbReference type="GO" id="GO:0046872">
    <property type="term" value="F:metal ion binding"/>
    <property type="evidence" value="ECO:0007669"/>
    <property type="project" value="UniProtKB-KW"/>
</dbReference>
<evidence type="ECO:0000313" key="9">
    <source>
        <dbReference type="EMBL" id="TRM70381.1"/>
    </source>
</evidence>
<evidence type="ECO:0000313" key="10">
    <source>
        <dbReference type="Proteomes" id="UP000320762"/>
    </source>
</evidence>
<dbReference type="EMBL" id="VDMD01000001">
    <property type="protein sequence ID" value="TRM70381.1"/>
    <property type="molecule type" value="Genomic_DNA"/>
</dbReference>
<accession>A0A550D015</accession>
<feature type="domain" description="Isochorismatase-like" evidence="8">
    <location>
        <begin position="10"/>
        <end position="211"/>
    </location>
</feature>
<keyword evidence="3" id="KW-0479">Metal-binding</keyword>
<organism evidence="9 10">
    <name type="scientific">Schizophyllum amplum</name>
    <dbReference type="NCBI Taxonomy" id="97359"/>
    <lineage>
        <taxon>Eukaryota</taxon>
        <taxon>Fungi</taxon>
        <taxon>Dikarya</taxon>
        <taxon>Basidiomycota</taxon>
        <taxon>Agaricomycotina</taxon>
        <taxon>Agaricomycetes</taxon>
        <taxon>Agaricomycetidae</taxon>
        <taxon>Agaricales</taxon>
        <taxon>Schizophyllaceae</taxon>
        <taxon>Schizophyllum</taxon>
    </lineage>
</organism>
<comment type="caution">
    <text evidence="9">The sequence shown here is derived from an EMBL/GenBank/DDBJ whole genome shotgun (WGS) entry which is preliminary data.</text>
</comment>
<dbReference type="EC" id="3.5.1.19" evidence="6"/>
<evidence type="ECO:0000256" key="7">
    <source>
        <dbReference type="ARBA" id="ARBA00043224"/>
    </source>
</evidence>
<dbReference type="Proteomes" id="UP000320762">
    <property type="component" value="Unassembled WGS sequence"/>
</dbReference>
<comment type="pathway">
    <text evidence="5">Cofactor biosynthesis; nicotinate biosynthesis; nicotinate from nicotinamide: step 1/1.</text>
</comment>
<dbReference type="InterPro" id="IPR036380">
    <property type="entry name" value="Isochorismatase-like_sf"/>
</dbReference>
<dbReference type="AlphaFoldDB" id="A0A550D015"/>
<gene>
    <name evidence="9" type="ORF">BD626DRAFT_477262</name>
</gene>
<dbReference type="InterPro" id="IPR000868">
    <property type="entry name" value="Isochorismatase-like_dom"/>
</dbReference>
<keyword evidence="4" id="KW-0378">Hydrolase</keyword>
<dbReference type="STRING" id="97359.A0A550D015"/>
<dbReference type="InterPro" id="IPR052347">
    <property type="entry name" value="Isochorismatase_Nicotinamidase"/>
</dbReference>
<reference evidence="9 10" key="1">
    <citation type="journal article" date="2019" name="New Phytol.">
        <title>Comparative genomics reveals unique wood-decay strategies and fruiting body development in the Schizophyllaceae.</title>
        <authorList>
            <person name="Almasi E."/>
            <person name="Sahu N."/>
            <person name="Krizsan K."/>
            <person name="Balint B."/>
            <person name="Kovacs G.M."/>
            <person name="Kiss B."/>
            <person name="Cseklye J."/>
            <person name="Drula E."/>
            <person name="Henrissat B."/>
            <person name="Nagy I."/>
            <person name="Chovatia M."/>
            <person name="Adam C."/>
            <person name="LaButti K."/>
            <person name="Lipzen A."/>
            <person name="Riley R."/>
            <person name="Grigoriev I.V."/>
            <person name="Nagy L.G."/>
        </authorList>
    </citation>
    <scope>NUCLEOTIDE SEQUENCE [LARGE SCALE GENOMIC DNA]</scope>
    <source>
        <strain evidence="9 10">NL-1724</strain>
    </source>
</reference>
<dbReference type="Gene3D" id="3.40.50.850">
    <property type="entry name" value="Isochorismatase-like"/>
    <property type="match status" value="1"/>
</dbReference>
<evidence type="ECO:0000256" key="2">
    <source>
        <dbReference type="ARBA" id="ARBA00022642"/>
    </source>
</evidence>
<dbReference type="GO" id="GO:0019363">
    <property type="term" value="P:pyridine nucleotide biosynthetic process"/>
    <property type="evidence" value="ECO:0007669"/>
    <property type="project" value="UniProtKB-KW"/>
</dbReference>
<dbReference type="OrthoDB" id="1739143at2759"/>
<dbReference type="GO" id="GO:0008936">
    <property type="term" value="F:nicotinamidase activity"/>
    <property type="evidence" value="ECO:0007669"/>
    <property type="project" value="UniProtKB-EC"/>
</dbReference>
<dbReference type="PANTHER" id="PTHR11080">
    <property type="entry name" value="PYRAZINAMIDASE/NICOTINAMIDASE"/>
    <property type="match status" value="1"/>
</dbReference>
<proteinExistence type="inferred from homology"/>
<protein>
    <recommendedName>
        <fullName evidence="6">nicotinamidase</fullName>
        <ecNumber evidence="6">3.5.1.19</ecNumber>
    </recommendedName>
    <alternativeName>
        <fullName evidence="7">Nicotinamide deamidase</fullName>
    </alternativeName>
</protein>
<evidence type="ECO:0000256" key="3">
    <source>
        <dbReference type="ARBA" id="ARBA00022723"/>
    </source>
</evidence>
<keyword evidence="2" id="KW-0662">Pyridine nucleotide biosynthesis</keyword>
<evidence type="ECO:0000259" key="8">
    <source>
        <dbReference type="Pfam" id="PF00857"/>
    </source>
</evidence>
<evidence type="ECO:0000256" key="5">
    <source>
        <dbReference type="ARBA" id="ARBA00037900"/>
    </source>
</evidence>
<evidence type="ECO:0000256" key="6">
    <source>
        <dbReference type="ARBA" id="ARBA00039017"/>
    </source>
</evidence>
<keyword evidence="10" id="KW-1185">Reference proteome</keyword>
<comment type="similarity">
    <text evidence="1">Belongs to the isochorismatase family.</text>
</comment>
<dbReference type="Pfam" id="PF00857">
    <property type="entry name" value="Isochorismatase"/>
    <property type="match status" value="1"/>
</dbReference>
<evidence type="ECO:0000256" key="1">
    <source>
        <dbReference type="ARBA" id="ARBA00006336"/>
    </source>
</evidence>
<dbReference type="SUPFAM" id="SSF52499">
    <property type="entry name" value="Isochorismatase-like hydrolases"/>
    <property type="match status" value="1"/>
</dbReference>
<dbReference type="CDD" id="cd01011">
    <property type="entry name" value="nicotinamidase"/>
    <property type="match status" value="1"/>
</dbReference>
<sequence length="239" mass="26297">MSPPPNFRPALLVIDMQNDFCPGDPASRIPDGALAVAGGRDTIPSINALLSKPAFVYRAATRDWHPQNHVSFAVNHGKKAFVDTTEVVHPDDPSKSYTTRLWPVHCIENTQGAQFVAGLDAFALDTVVDKGRDPRVEMYSALHDPFHISDSGLVDAMREHAVTHVYVVGLAYDYCVKSTALDARAARFDEEPAWEVLVIREGTRAVDQTEESLKAVEDELRASGVWIVGMKDEEVGWLG</sequence>
<evidence type="ECO:0000256" key="4">
    <source>
        <dbReference type="ARBA" id="ARBA00022801"/>
    </source>
</evidence>
<name>A0A550D015_9AGAR</name>
<dbReference type="PANTHER" id="PTHR11080:SF2">
    <property type="entry name" value="LD05707P"/>
    <property type="match status" value="1"/>
</dbReference>